<dbReference type="InterPro" id="IPR038947">
    <property type="entry name" value="At3g27210-like"/>
</dbReference>
<dbReference type="AlphaFoldDB" id="A0AAV0Z943"/>
<keyword evidence="3" id="KW-1185">Reference proteome</keyword>
<name>A0AAV0Z943_VICFA</name>
<evidence type="ECO:0000313" key="2">
    <source>
        <dbReference type="EMBL" id="CAI8594004.1"/>
    </source>
</evidence>
<organism evidence="2 3">
    <name type="scientific">Vicia faba</name>
    <name type="common">Broad bean</name>
    <name type="synonym">Faba vulgaris</name>
    <dbReference type="NCBI Taxonomy" id="3906"/>
    <lineage>
        <taxon>Eukaryota</taxon>
        <taxon>Viridiplantae</taxon>
        <taxon>Streptophyta</taxon>
        <taxon>Embryophyta</taxon>
        <taxon>Tracheophyta</taxon>
        <taxon>Spermatophyta</taxon>
        <taxon>Magnoliopsida</taxon>
        <taxon>eudicotyledons</taxon>
        <taxon>Gunneridae</taxon>
        <taxon>Pentapetalae</taxon>
        <taxon>rosids</taxon>
        <taxon>fabids</taxon>
        <taxon>Fabales</taxon>
        <taxon>Fabaceae</taxon>
        <taxon>Papilionoideae</taxon>
        <taxon>50 kb inversion clade</taxon>
        <taxon>NPAAA clade</taxon>
        <taxon>Hologalegina</taxon>
        <taxon>IRL clade</taxon>
        <taxon>Fabeae</taxon>
        <taxon>Vicia</taxon>
    </lineage>
</organism>
<reference evidence="2 3" key="1">
    <citation type="submission" date="2023-01" db="EMBL/GenBank/DDBJ databases">
        <authorList>
            <person name="Kreplak J."/>
        </authorList>
    </citation>
    <scope>NUCLEOTIDE SEQUENCE [LARGE SCALE GENOMIC DNA]</scope>
</reference>
<feature type="region of interest" description="Disordered" evidence="1">
    <location>
        <begin position="119"/>
        <end position="194"/>
    </location>
</feature>
<accession>A0AAV0Z943</accession>
<feature type="compositionally biased region" description="Basic and acidic residues" evidence="1">
    <location>
        <begin position="41"/>
        <end position="50"/>
    </location>
</feature>
<sequence length="239" mass="26647">MGSCSSIQRKPNTDNNNMKLKVSFFGSKTEKLVIPSSPIKEQTKNGDFKKSPSKSTTNFINYGSKEETFFDSKPWIDSDCEDDFYSVNGGKSIFFYVDFTPSRGNTPIHHAFATPGVNKSLIENRTSPSPSESSPEKKKKLLELFKDSVKENQDDESKEKRQVKPTIQDVLPQSSHSTPSCSRANSVSSGEGVKNNDYVLVREKSHKSSLFCIPSLSSCRSSRERRRKTSPAIAVDGKQ</sequence>
<evidence type="ECO:0000256" key="1">
    <source>
        <dbReference type="SAM" id="MobiDB-lite"/>
    </source>
</evidence>
<feature type="compositionally biased region" description="Basic and acidic residues" evidence="1">
    <location>
        <begin position="141"/>
        <end position="162"/>
    </location>
</feature>
<dbReference type="PANTHER" id="PTHR34280">
    <property type="entry name" value="OS01G0920100 PROTEIN"/>
    <property type="match status" value="1"/>
</dbReference>
<dbReference type="PANTHER" id="PTHR34280:SF8">
    <property type="match status" value="1"/>
</dbReference>
<dbReference type="EMBL" id="OX451735">
    <property type="protein sequence ID" value="CAI8594004.1"/>
    <property type="molecule type" value="Genomic_DNA"/>
</dbReference>
<feature type="compositionally biased region" description="Polar residues" evidence="1">
    <location>
        <begin position="171"/>
        <end position="189"/>
    </location>
</feature>
<feature type="region of interest" description="Disordered" evidence="1">
    <location>
        <begin position="35"/>
        <end position="57"/>
    </location>
</feature>
<protein>
    <submittedName>
        <fullName evidence="2">Uncharacterized protein</fullName>
    </submittedName>
</protein>
<dbReference type="Proteomes" id="UP001157006">
    <property type="component" value="Chromosome 1S"/>
</dbReference>
<gene>
    <name evidence="2" type="ORF">VFH_I119200</name>
</gene>
<feature type="region of interest" description="Disordered" evidence="1">
    <location>
        <begin position="218"/>
        <end position="239"/>
    </location>
</feature>
<evidence type="ECO:0000313" key="3">
    <source>
        <dbReference type="Proteomes" id="UP001157006"/>
    </source>
</evidence>
<proteinExistence type="predicted"/>